<dbReference type="Pfam" id="PF06429">
    <property type="entry name" value="Flg_bbr_C"/>
    <property type="match status" value="1"/>
</dbReference>
<gene>
    <name evidence="6" type="ORF">APU01nite_13770</name>
    <name evidence="7" type="ORF">SAMN04488100_11121</name>
</gene>
<dbReference type="RefSeq" id="WP_177165468.1">
    <property type="nucleotide sequence ID" value="NZ_BJUX01000013.1"/>
</dbReference>
<dbReference type="PANTHER" id="PTHR30435:SF19">
    <property type="entry name" value="FLAGELLAR BASAL-BODY ROD PROTEIN FLGG"/>
    <property type="match status" value="1"/>
</dbReference>
<dbReference type="STRING" id="426703.SAMN04488100_11121"/>
<dbReference type="InterPro" id="IPR053967">
    <property type="entry name" value="LlgE_F_G-like_D1"/>
</dbReference>
<keyword evidence="2" id="KW-0975">Bacterial flagellum</keyword>
<feature type="domain" description="Flagellar basal-body/hook protein C-terminal" evidence="4">
    <location>
        <begin position="213"/>
        <end position="256"/>
    </location>
</feature>
<comment type="similarity">
    <text evidence="1 2">Belongs to the flagella basal body rod proteins family.</text>
</comment>
<accession>A0A1H7T629</accession>
<proteinExistence type="inferred from homology"/>
<dbReference type="GO" id="GO:0071978">
    <property type="term" value="P:bacterial-type flagellum-dependent swarming motility"/>
    <property type="evidence" value="ECO:0007669"/>
    <property type="project" value="TreeGrafter"/>
</dbReference>
<dbReference type="PANTHER" id="PTHR30435">
    <property type="entry name" value="FLAGELLAR PROTEIN"/>
    <property type="match status" value="1"/>
</dbReference>
<dbReference type="Pfam" id="PF22692">
    <property type="entry name" value="LlgE_F_G_D1"/>
    <property type="match status" value="1"/>
</dbReference>
<comment type="subcellular location">
    <subcellularLocation>
        <location evidence="2">Bacterial flagellum basal body</location>
    </subcellularLocation>
</comment>
<dbReference type="Pfam" id="PF00460">
    <property type="entry name" value="Flg_bb_rod"/>
    <property type="match status" value="1"/>
</dbReference>
<dbReference type="InterPro" id="IPR020013">
    <property type="entry name" value="Flagellar_FlgE/F/G"/>
</dbReference>
<protein>
    <submittedName>
        <fullName evidence="6">Flagellar basal body protein</fullName>
    </submittedName>
    <submittedName>
        <fullName evidence="7">Flagellar basal-body rod protein FlgG</fullName>
    </submittedName>
</protein>
<dbReference type="AlphaFoldDB" id="A0A1H7T629"/>
<sequence length="259" mass="28038">MRIPYNISKSALQAHQHKLNHVSHNIANVNTTGYKHKDVQFTELMHNAVTEQDVRLSEESGEPSLNTGVKLAASKNSFAQGGLTQTNDPFHLAIAGKGFFGVRNAEGERMLTRDGAFHLSTEGQLVNDRGDTVEMTNAIPDNLLNTGEVSISKNGDVTVNADGQATVVGQISLFLPPHHTAITEAGDNMYRINEGADVLTQADGDGDFGMIASGYLEGSTVDLAQSITDMMMSQRAYSMNSKVMQSTDEIYSLINQFNS</sequence>
<keyword evidence="7" id="KW-0969">Cilium</keyword>
<evidence type="ECO:0000259" key="3">
    <source>
        <dbReference type="Pfam" id="PF00460"/>
    </source>
</evidence>
<feature type="domain" description="Flagellar hook protein FlgE/F/G-like D1" evidence="5">
    <location>
        <begin position="93"/>
        <end position="159"/>
    </location>
</feature>
<keyword evidence="7" id="KW-0966">Cell projection</keyword>
<evidence type="ECO:0000313" key="8">
    <source>
        <dbReference type="Proteomes" id="UP000198548"/>
    </source>
</evidence>
<evidence type="ECO:0000313" key="6">
    <source>
        <dbReference type="EMBL" id="GEK89338.1"/>
    </source>
</evidence>
<keyword evidence="9" id="KW-1185">Reference proteome</keyword>
<name>A0A1H7T629_9LACT</name>
<evidence type="ECO:0000256" key="2">
    <source>
        <dbReference type="RuleBase" id="RU362116"/>
    </source>
</evidence>
<organism evidence="7 8">
    <name type="scientific">Alkalibacterium putridalgicola</name>
    <dbReference type="NCBI Taxonomy" id="426703"/>
    <lineage>
        <taxon>Bacteria</taxon>
        <taxon>Bacillati</taxon>
        <taxon>Bacillota</taxon>
        <taxon>Bacilli</taxon>
        <taxon>Lactobacillales</taxon>
        <taxon>Carnobacteriaceae</taxon>
        <taxon>Alkalibacterium</taxon>
    </lineage>
</organism>
<reference evidence="7 8" key="1">
    <citation type="submission" date="2016-10" db="EMBL/GenBank/DDBJ databases">
        <authorList>
            <person name="de Groot N.N."/>
        </authorList>
    </citation>
    <scope>NUCLEOTIDE SEQUENCE [LARGE SCALE GENOMIC DNA]</scope>
    <source>
        <strain evidence="7 8">DSM 19182</strain>
    </source>
</reference>
<feature type="domain" description="Flagellar basal body rod protein N-terminal" evidence="3">
    <location>
        <begin position="7"/>
        <end position="35"/>
    </location>
</feature>
<dbReference type="EMBL" id="BJUX01000013">
    <property type="protein sequence ID" value="GEK89338.1"/>
    <property type="molecule type" value="Genomic_DNA"/>
</dbReference>
<dbReference type="SUPFAM" id="SSF117143">
    <property type="entry name" value="Flagellar hook protein flgE"/>
    <property type="match status" value="1"/>
</dbReference>
<evidence type="ECO:0000259" key="4">
    <source>
        <dbReference type="Pfam" id="PF06429"/>
    </source>
</evidence>
<dbReference type="InterPro" id="IPR010930">
    <property type="entry name" value="Flg_bb/hook_C_dom"/>
</dbReference>
<evidence type="ECO:0000256" key="1">
    <source>
        <dbReference type="ARBA" id="ARBA00009677"/>
    </source>
</evidence>
<reference evidence="6 9" key="2">
    <citation type="submission" date="2019-07" db="EMBL/GenBank/DDBJ databases">
        <title>Whole genome shotgun sequence of Alkalibacterium putridalgicola NBRC 103243.</title>
        <authorList>
            <person name="Hosoyama A."/>
            <person name="Uohara A."/>
            <person name="Ohji S."/>
            <person name="Ichikawa N."/>
        </authorList>
    </citation>
    <scope>NUCLEOTIDE SEQUENCE [LARGE SCALE GENOMIC DNA]</scope>
    <source>
        <strain evidence="6 9">NBRC 103243</strain>
    </source>
</reference>
<dbReference type="Proteomes" id="UP000321425">
    <property type="component" value="Unassembled WGS sequence"/>
</dbReference>
<dbReference type="InterPro" id="IPR037925">
    <property type="entry name" value="FlgE/F/G-like"/>
</dbReference>
<dbReference type="NCBIfam" id="TIGR03506">
    <property type="entry name" value="FlgEFG_subfam"/>
    <property type="match status" value="2"/>
</dbReference>
<dbReference type="EMBL" id="FOBL01000011">
    <property type="protein sequence ID" value="SEL80350.1"/>
    <property type="molecule type" value="Genomic_DNA"/>
</dbReference>
<keyword evidence="7" id="KW-0282">Flagellum</keyword>
<evidence type="ECO:0000259" key="5">
    <source>
        <dbReference type="Pfam" id="PF22692"/>
    </source>
</evidence>
<evidence type="ECO:0000313" key="7">
    <source>
        <dbReference type="EMBL" id="SEL80350.1"/>
    </source>
</evidence>
<evidence type="ECO:0000313" key="9">
    <source>
        <dbReference type="Proteomes" id="UP000321425"/>
    </source>
</evidence>
<dbReference type="Proteomes" id="UP000198548">
    <property type="component" value="Unassembled WGS sequence"/>
</dbReference>
<dbReference type="GO" id="GO:0009425">
    <property type="term" value="C:bacterial-type flagellum basal body"/>
    <property type="evidence" value="ECO:0007669"/>
    <property type="project" value="UniProtKB-SubCell"/>
</dbReference>
<dbReference type="InterPro" id="IPR001444">
    <property type="entry name" value="Flag_bb_rod_N"/>
</dbReference>